<reference evidence="3 4" key="1">
    <citation type="submission" date="2017-09" db="EMBL/GenBank/DDBJ databases">
        <title>Sequencing the genomes of two abundant thermophiles in Great Basin hot springs: Thermocrinis jamiesonii and novel Chloroflexi Thermoflexus hugenholtzii.</title>
        <authorList>
            <person name="Hedlund B."/>
        </authorList>
    </citation>
    <scope>NUCLEOTIDE SEQUENCE [LARGE SCALE GENOMIC DNA]</scope>
    <source>
        <strain evidence="3 4">G233</strain>
    </source>
</reference>
<proteinExistence type="predicted"/>
<feature type="signal peptide" evidence="1">
    <location>
        <begin position="1"/>
        <end position="25"/>
    </location>
</feature>
<protein>
    <recommendedName>
        <fullName evidence="2">DUF7452 domain-containing protein</fullName>
    </recommendedName>
</protein>
<dbReference type="RefSeq" id="WP_098502367.1">
    <property type="nucleotide sequence ID" value="NZ_PDJQ01000001.1"/>
</dbReference>
<dbReference type="Proteomes" id="UP000223071">
    <property type="component" value="Unassembled WGS sequence"/>
</dbReference>
<dbReference type="InterPro" id="IPR055875">
    <property type="entry name" value="DUF7452"/>
</dbReference>
<keyword evidence="4" id="KW-1185">Reference proteome</keyword>
<dbReference type="Pfam" id="PF24249">
    <property type="entry name" value="DUF7452"/>
    <property type="match status" value="1"/>
</dbReference>
<evidence type="ECO:0000313" key="4">
    <source>
        <dbReference type="Proteomes" id="UP000223071"/>
    </source>
</evidence>
<dbReference type="AlphaFoldDB" id="A0A2A9HA92"/>
<comment type="caution">
    <text evidence="3">The sequence shown here is derived from an EMBL/GenBank/DDBJ whole genome shotgun (WGS) entry which is preliminary data.</text>
</comment>
<sequence length="351" mass="35258">MARNRILTLAAAALGLAALVPIATAIGDDAPGDSRIESATALTTTFTYQGRLADGGSPANGPYDLRFILYDAESGGAQVGATVTKDDVPVANGLFTVDLDFGPNAFRGDARWMEIAVRPGTSTGTYTVLSPRQPVSPAPYALFAAAAGSLKVPLTVTGTSAGVPFTTENLGLVTVNQEGTGIAIAGLRTTTDSAAYPAVYGYNAGGGAAIQGETTATNGIGVQAFATQGTAGKFVGQTALDLDGALKVSGSAPAAFVHTVTTAGASKNTCAGSDKVTVLDHPLLNGKPDAIVLITPRADVPGGTTGPVDIGVSYRAAASAPCTGVSNQWVIYTTAIDFVDGATFNVLVISQ</sequence>
<dbReference type="EMBL" id="PDJQ01000001">
    <property type="protein sequence ID" value="PFG72867.1"/>
    <property type="molecule type" value="Genomic_DNA"/>
</dbReference>
<name>A0A2A9HA92_TEPT2</name>
<accession>A0A2A9HA92</accession>
<feature type="chain" id="PRO_5013060965" description="DUF7452 domain-containing protein" evidence="1">
    <location>
        <begin position="26"/>
        <end position="351"/>
    </location>
</feature>
<feature type="domain" description="DUF7452" evidence="2">
    <location>
        <begin position="249"/>
        <end position="348"/>
    </location>
</feature>
<organism evidence="3 4">
    <name type="scientific">Tepidiforma thermophila (strain KCTC 52669 / CGMCC 1.13589 / G233)</name>
    <dbReference type="NCBI Taxonomy" id="2761530"/>
    <lineage>
        <taxon>Bacteria</taxon>
        <taxon>Bacillati</taxon>
        <taxon>Chloroflexota</taxon>
        <taxon>Tepidiformia</taxon>
        <taxon>Tepidiformales</taxon>
        <taxon>Tepidiformaceae</taxon>
        <taxon>Tepidiforma</taxon>
    </lineage>
</organism>
<evidence type="ECO:0000259" key="2">
    <source>
        <dbReference type="Pfam" id="PF24249"/>
    </source>
</evidence>
<evidence type="ECO:0000256" key="1">
    <source>
        <dbReference type="SAM" id="SignalP"/>
    </source>
</evidence>
<evidence type="ECO:0000313" key="3">
    <source>
        <dbReference type="EMBL" id="PFG72867.1"/>
    </source>
</evidence>
<gene>
    <name evidence="3" type="ORF">A9A59_0059</name>
</gene>
<keyword evidence="1" id="KW-0732">Signal</keyword>